<dbReference type="AlphaFoldDB" id="A0A0D7AJZ3"/>
<feature type="compositionally biased region" description="Basic and acidic residues" evidence="6">
    <location>
        <begin position="134"/>
        <end position="143"/>
    </location>
</feature>
<keyword evidence="3" id="KW-0677">Repeat</keyword>
<evidence type="ECO:0000313" key="8">
    <source>
        <dbReference type="Proteomes" id="UP000054144"/>
    </source>
</evidence>
<comment type="subcellular location">
    <subcellularLocation>
        <location evidence="1">Nucleus</location>
    </subcellularLocation>
</comment>
<dbReference type="GO" id="GO:0006357">
    <property type="term" value="P:regulation of transcription by RNA polymerase II"/>
    <property type="evidence" value="ECO:0007669"/>
    <property type="project" value="TreeGrafter"/>
</dbReference>
<dbReference type="GO" id="GO:0000118">
    <property type="term" value="C:histone deacetylase complex"/>
    <property type="evidence" value="ECO:0007669"/>
    <property type="project" value="TreeGrafter"/>
</dbReference>
<dbReference type="GO" id="GO:0003714">
    <property type="term" value="F:transcription corepressor activity"/>
    <property type="evidence" value="ECO:0007669"/>
    <property type="project" value="InterPro"/>
</dbReference>
<dbReference type="PRINTS" id="PR00320">
    <property type="entry name" value="GPROTEINBRPT"/>
</dbReference>
<dbReference type="Pfam" id="PF00400">
    <property type="entry name" value="WD40"/>
    <property type="match status" value="5"/>
</dbReference>
<proteinExistence type="predicted"/>
<feature type="compositionally biased region" description="Pro residues" evidence="6">
    <location>
        <begin position="165"/>
        <end position="177"/>
    </location>
</feature>
<dbReference type="OrthoDB" id="1367865at2759"/>
<feature type="repeat" description="WD" evidence="5">
    <location>
        <begin position="486"/>
        <end position="527"/>
    </location>
</feature>
<dbReference type="PANTHER" id="PTHR22846">
    <property type="entry name" value="WD40 REPEAT PROTEIN"/>
    <property type="match status" value="1"/>
</dbReference>
<reference evidence="7 8" key="1">
    <citation type="journal article" date="2015" name="Fungal Genet. Biol.">
        <title>Evolution of novel wood decay mechanisms in Agaricales revealed by the genome sequences of Fistulina hepatica and Cylindrobasidium torrendii.</title>
        <authorList>
            <person name="Floudas D."/>
            <person name="Held B.W."/>
            <person name="Riley R."/>
            <person name="Nagy L.G."/>
            <person name="Koehler G."/>
            <person name="Ransdell A.S."/>
            <person name="Younus H."/>
            <person name="Chow J."/>
            <person name="Chiniquy J."/>
            <person name="Lipzen A."/>
            <person name="Tritt A."/>
            <person name="Sun H."/>
            <person name="Haridas S."/>
            <person name="LaButti K."/>
            <person name="Ohm R.A."/>
            <person name="Kues U."/>
            <person name="Blanchette R.A."/>
            <person name="Grigoriev I.V."/>
            <person name="Minto R.E."/>
            <person name="Hibbett D.S."/>
        </authorList>
    </citation>
    <scope>NUCLEOTIDE SEQUENCE [LARGE SCALE GENOMIC DNA]</scope>
    <source>
        <strain evidence="7 8">ATCC 64428</strain>
    </source>
</reference>
<dbReference type="SUPFAM" id="SSF50998">
    <property type="entry name" value="Quinoprotein alcohol dehydrogenase-like"/>
    <property type="match status" value="1"/>
</dbReference>
<feature type="repeat" description="WD" evidence="5">
    <location>
        <begin position="297"/>
        <end position="338"/>
    </location>
</feature>
<dbReference type="InterPro" id="IPR001680">
    <property type="entry name" value="WD40_rpt"/>
</dbReference>
<dbReference type="InterPro" id="IPR020472">
    <property type="entry name" value="WD40_PAC1"/>
</dbReference>
<evidence type="ECO:0000313" key="7">
    <source>
        <dbReference type="EMBL" id="KIY50650.1"/>
    </source>
</evidence>
<dbReference type="SMART" id="SM00320">
    <property type="entry name" value="WD40"/>
    <property type="match status" value="7"/>
</dbReference>
<protein>
    <submittedName>
        <fullName evidence="7">WD40 repeat-like protein</fullName>
    </submittedName>
</protein>
<keyword evidence="8" id="KW-1185">Reference proteome</keyword>
<keyword evidence="4" id="KW-0539">Nucleus</keyword>
<dbReference type="InterPro" id="IPR019775">
    <property type="entry name" value="WD40_repeat_CS"/>
</dbReference>
<dbReference type="InterPro" id="IPR015943">
    <property type="entry name" value="WD40/YVTN_repeat-like_dom_sf"/>
</dbReference>
<dbReference type="PROSITE" id="PS50294">
    <property type="entry name" value="WD_REPEATS_REGION"/>
    <property type="match status" value="4"/>
</dbReference>
<dbReference type="InterPro" id="IPR036322">
    <property type="entry name" value="WD40_repeat_dom_sf"/>
</dbReference>
<dbReference type="InterPro" id="IPR011047">
    <property type="entry name" value="Quinoprotein_ADH-like_sf"/>
</dbReference>
<dbReference type="EMBL" id="KN881675">
    <property type="protein sequence ID" value="KIY50650.1"/>
    <property type="molecule type" value="Genomic_DNA"/>
</dbReference>
<feature type="compositionally biased region" description="Low complexity" evidence="6">
    <location>
        <begin position="145"/>
        <end position="164"/>
    </location>
</feature>
<sequence>MAGLVQHKITSDEVNCLIHSYLQDSGFQHSSFSLYNEARLKESPNVHKHIRRGELVELLSKALTYTEVEHHWKDGQLEQNCKAPFSLLEPHTCSDKPHEERPTYGKILATINPDITARVNSTIGTKRKAVTPDASDKRAKLDMETTSSSCKLTKSAATSSAHTPAPTPAPAPAPTPTPAIASTPAAALTPVPPPPAKPSDPHTLYLPGHTAEVFVCGFNPRYHQFLASGAKDAVVNIYTLPDPPLVPDNPITLSFGMTKHGDITTLSWSQQGNLLAVGSYDAILRVLDCRGKEYFKGTSHTGPLFAVRFSPSGNYLLTASLDHTVILWDILHKSMIHQYKFHSNCALDLDWISEDTFVSCGADAQIFIMKLNQPRPIRTLIGHLNEINQIKSNASGTRLATCSDDRTARIWNIEDLCRTPSKPDDIPGLGSNRTDVVVLSGHTHSVSTVLWAPTTLPGSNPLLATCSFDKTARLWDSVTGECYHLFAEHTRPVYAFTFSPDGKYIVTGGGDGKVIIYDIQTKQRKWVWKCASQKRGVFELEWQMPHGTNISRIAMALECHQVALIDASLIEELQSE</sequence>
<organism evidence="7 8">
    <name type="scientific">Fistulina hepatica ATCC 64428</name>
    <dbReference type="NCBI Taxonomy" id="1128425"/>
    <lineage>
        <taxon>Eukaryota</taxon>
        <taxon>Fungi</taxon>
        <taxon>Dikarya</taxon>
        <taxon>Basidiomycota</taxon>
        <taxon>Agaricomycotina</taxon>
        <taxon>Agaricomycetes</taxon>
        <taxon>Agaricomycetidae</taxon>
        <taxon>Agaricales</taxon>
        <taxon>Fistulinaceae</taxon>
        <taxon>Fistulina</taxon>
    </lineage>
</organism>
<dbReference type="CDD" id="cd00200">
    <property type="entry name" value="WD40"/>
    <property type="match status" value="1"/>
</dbReference>
<dbReference type="Proteomes" id="UP000054144">
    <property type="component" value="Unassembled WGS sequence"/>
</dbReference>
<evidence type="ECO:0000256" key="5">
    <source>
        <dbReference type="PROSITE-ProRule" id="PRU00221"/>
    </source>
</evidence>
<dbReference type="Gene3D" id="2.130.10.10">
    <property type="entry name" value="YVTN repeat-like/Quinoprotein amine dehydrogenase"/>
    <property type="match status" value="1"/>
</dbReference>
<feature type="repeat" description="WD" evidence="5">
    <location>
        <begin position="380"/>
        <end position="414"/>
    </location>
</feature>
<dbReference type="SUPFAM" id="SSF50978">
    <property type="entry name" value="WD40 repeat-like"/>
    <property type="match status" value="1"/>
</dbReference>
<accession>A0A0D7AJZ3</accession>
<gene>
    <name evidence="7" type="ORF">FISHEDRAFT_64801</name>
</gene>
<dbReference type="InterPro" id="IPR045183">
    <property type="entry name" value="Ebi-like"/>
</dbReference>
<feature type="region of interest" description="Disordered" evidence="6">
    <location>
        <begin position="127"/>
        <end position="200"/>
    </location>
</feature>
<dbReference type="PROSITE" id="PS50896">
    <property type="entry name" value="LISH"/>
    <property type="match status" value="1"/>
</dbReference>
<evidence type="ECO:0000256" key="3">
    <source>
        <dbReference type="ARBA" id="ARBA00022737"/>
    </source>
</evidence>
<dbReference type="Gene3D" id="1.20.960.30">
    <property type="match status" value="1"/>
</dbReference>
<dbReference type="PROSITE" id="PS00678">
    <property type="entry name" value="WD_REPEATS_1"/>
    <property type="match status" value="2"/>
</dbReference>
<evidence type="ECO:0000256" key="2">
    <source>
        <dbReference type="ARBA" id="ARBA00022574"/>
    </source>
</evidence>
<evidence type="ECO:0000256" key="6">
    <source>
        <dbReference type="SAM" id="MobiDB-lite"/>
    </source>
</evidence>
<dbReference type="InterPro" id="IPR006594">
    <property type="entry name" value="LisH"/>
</dbReference>
<name>A0A0D7AJZ3_9AGAR</name>
<dbReference type="PANTHER" id="PTHR22846:SF2">
    <property type="entry name" value="F-BOX-LIKE_WD REPEAT-CONTAINING PROTEIN EBI"/>
    <property type="match status" value="1"/>
</dbReference>
<evidence type="ECO:0000256" key="1">
    <source>
        <dbReference type="ARBA" id="ARBA00004123"/>
    </source>
</evidence>
<keyword evidence="2 5" id="KW-0853">WD repeat</keyword>
<feature type="compositionally biased region" description="Low complexity" evidence="6">
    <location>
        <begin position="178"/>
        <end position="189"/>
    </location>
</feature>
<feature type="repeat" description="WD" evidence="5">
    <location>
        <begin position="439"/>
        <end position="485"/>
    </location>
</feature>
<dbReference type="PROSITE" id="PS50082">
    <property type="entry name" value="WD_REPEATS_2"/>
    <property type="match status" value="4"/>
</dbReference>
<evidence type="ECO:0000256" key="4">
    <source>
        <dbReference type="ARBA" id="ARBA00023242"/>
    </source>
</evidence>